<dbReference type="GO" id="GO:0070182">
    <property type="term" value="F:DNA polymerase binding"/>
    <property type="evidence" value="ECO:0007669"/>
    <property type="project" value="TreeGrafter"/>
</dbReference>
<gene>
    <name evidence="4" type="ORF">FWK35_00008940</name>
</gene>
<dbReference type="Pfam" id="PF08839">
    <property type="entry name" value="CDT1"/>
    <property type="match status" value="1"/>
</dbReference>
<organism evidence="4 5">
    <name type="scientific">Aphis craccivora</name>
    <name type="common">Cowpea aphid</name>
    <dbReference type="NCBI Taxonomy" id="307492"/>
    <lineage>
        <taxon>Eukaryota</taxon>
        <taxon>Metazoa</taxon>
        <taxon>Ecdysozoa</taxon>
        <taxon>Arthropoda</taxon>
        <taxon>Hexapoda</taxon>
        <taxon>Insecta</taxon>
        <taxon>Pterygota</taxon>
        <taxon>Neoptera</taxon>
        <taxon>Paraneoptera</taxon>
        <taxon>Hemiptera</taxon>
        <taxon>Sternorrhyncha</taxon>
        <taxon>Aphidomorpha</taxon>
        <taxon>Aphidoidea</taxon>
        <taxon>Aphididae</taxon>
        <taxon>Aphidini</taxon>
        <taxon>Aphis</taxon>
        <taxon>Aphis</taxon>
    </lineage>
</organism>
<dbReference type="CDD" id="cd08767">
    <property type="entry name" value="Cdt1_c"/>
    <property type="match status" value="1"/>
</dbReference>
<dbReference type="GO" id="GO:0000278">
    <property type="term" value="P:mitotic cell cycle"/>
    <property type="evidence" value="ECO:0007669"/>
    <property type="project" value="TreeGrafter"/>
</dbReference>
<dbReference type="InterPro" id="IPR045173">
    <property type="entry name" value="Cdt1"/>
</dbReference>
<keyword evidence="5" id="KW-1185">Reference proteome</keyword>
<evidence type="ECO:0000256" key="2">
    <source>
        <dbReference type="ARBA" id="ARBA00023306"/>
    </source>
</evidence>
<comment type="caution">
    <text evidence="4">The sequence shown here is derived from an EMBL/GenBank/DDBJ whole genome shotgun (WGS) entry which is preliminary data.</text>
</comment>
<keyword evidence="2" id="KW-0131">Cell cycle</keyword>
<evidence type="ECO:0000256" key="1">
    <source>
        <dbReference type="ARBA" id="ARBA00008356"/>
    </source>
</evidence>
<dbReference type="Proteomes" id="UP000478052">
    <property type="component" value="Unassembled WGS sequence"/>
</dbReference>
<dbReference type="PANTHER" id="PTHR28637">
    <property type="entry name" value="DNA REPLICATION FACTOR CDT1"/>
    <property type="match status" value="1"/>
</dbReference>
<accession>A0A6G0Z1S5</accession>
<reference evidence="4 5" key="1">
    <citation type="submission" date="2019-08" db="EMBL/GenBank/DDBJ databases">
        <title>Whole genome of Aphis craccivora.</title>
        <authorList>
            <person name="Voronova N.V."/>
            <person name="Shulinski R.S."/>
            <person name="Bandarenka Y.V."/>
            <person name="Zhorov D.G."/>
            <person name="Warner D."/>
        </authorList>
    </citation>
    <scope>NUCLEOTIDE SEQUENCE [LARGE SCALE GENOMIC DNA]</scope>
    <source>
        <strain evidence="4">180601</strain>
        <tissue evidence="4">Whole Body</tissue>
    </source>
</reference>
<feature type="domain" description="CDT1 Geminin-binding" evidence="3">
    <location>
        <begin position="225"/>
        <end position="381"/>
    </location>
</feature>
<dbReference type="Gene3D" id="1.10.10.1420">
    <property type="entry name" value="DNA replication factor Cdt1, C-terminal WH domain"/>
    <property type="match status" value="1"/>
</dbReference>
<dbReference type="SMART" id="SM01075">
    <property type="entry name" value="CDT1"/>
    <property type="match status" value="1"/>
</dbReference>
<dbReference type="InterPro" id="IPR038090">
    <property type="entry name" value="Cdt1_C_WH_dom_sf"/>
</dbReference>
<dbReference type="CDD" id="cd08674">
    <property type="entry name" value="Cdt1_m"/>
    <property type="match status" value="1"/>
</dbReference>
<dbReference type="GO" id="GO:0005634">
    <property type="term" value="C:nucleus"/>
    <property type="evidence" value="ECO:0007669"/>
    <property type="project" value="TreeGrafter"/>
</dbReference>
<dbReference type="EMBL" id="VUJU01001670">
    <property type="protein sequence ID" value="KAF0764312.1"/>
    <property type="molecule type" value="Genomic_DNA"/>
</dbReference>
<protein>
    <recommendedName>
        <fullName evidence="3">CDT1 Geminin-binding domain-containing protein</fullName>
    </recommendedName>
</protein>
<dbReference type="GO" id="GO:0071163">
    <property type="term" value="P:DNA replication preinitiation complex assembly"/>
    <property type="evidence" value="ECO:0007669"/>
    <property type="project" value="InterPro"/>
</dbReference>
<dbReference type="GO" id="GO:0000076">
    <property type="term" value="P:DNA replication checkpoint signaling"/>
    <property type="evidence" value="ECO:0007669"/>
    <property type="project" value="TreeGrafter"/>
</dbReference>
<sequence>MESQQQTLDVVKNRKRSVNEHGLCNKEMVNNIIEINKLSRQLSFDGTVLQIIKKQKVENGTKHKHTSNTVTTNNILSKKEKIYDVNSDIAITPEQSPSIKAQYRQILDLGEFHKIVCPKQNFKELQEKLNLVEQCQKDLNSIEYKVEAIKYHVLPLFESDDFKISTSPVKYSQLKPISLFPSPKRVMMDNQAKPTKLFPNDIECVMSVLPIKQYSVLAESKTLPMPLKYRILNDLFKVMETVLSMKFLRKEKMTFYSLKRNIQQITRKNFTELHLAQIKTIVPDFYKFYLVKSPKHNFSIDLVIAPVYGLENKYNIDLIKLTTQRKNTFFNALIDIMKEHHEEYLNKLIPPITIDKDKITRWHPEFDVESVPNINLSPLPKIEIGKSKISTAKDMLDQVHALFIYNKYLNQTPTTLMNKNNNHLTKIALPTKYAKNTLKDALNSIPKPFLIKIQSKQIEKVSGIMRSVNQLNKDKMAIRLPGIARRVRTYFVQLQRNVMPLKKVIDQLKQSYPETMTDHDWKIHLNLLQEKVPHWAVLKILDGSEYIRVDKKINFEECLSMFCLSTSYL</sequence>
<dbReference type="SUPFAM" id="SSF46785">
    <property type="entry name" value="Winged helix' DNA-binding domain"/>
    <property type="match status" value="1"/>
</dbReference>
<dbReference type="GO" id="GO:0030174">
    <property type="term" value="P:regulation of DNA-templated DNA replication initiation"/>
    <property type="evidence" value="ECO:0007669"/>
    <property type="project" value="InterPro"/>
</dbReference>
<evidence type="ECO:0000259" key="3">
    <source>
        <dbReference type="SMART" id="SM01075"/>
    </source>
</evidence>
<evidence type="ECO:0000313" key="5">
    <source>
        <dbReference type="Proteomes" id="UP000478052"/>
    </source>
</evidence>
<dbReference type="Pfam" id="PF16679">
    <property type="entry name" value="CDT1_C"/>
    <property type="match status" value="1"/>
</dbReference>
<comment type="similarity">
    <text evidence="1">Belongs to the Cdt1 family.</text>
</comment>
<proteinExistence type="inferred from homology"/>
<dbReference type="GO" id="GO:0003677">
    <property type="term" value="F:DNA binding"/>
    <property type="evidence" value="ECO:0007669"/>
    <property type="project" value="InterPro"/>
</dbReference>
<dbReference type="AlphaFoldDB" id="A0A6G0Z1S5"/>
<dbReference type="InterPro" id="IPR032054">
    <property type="entry name" value="Cdt1_C"/>
</dbReference>
<dbReference type="OrthoDB" id="341730at2759"/>
<evidence type="ECO:0000313" key="4">
    <source>
        <dbReference type="EMBL" id="KAF0764312.1"/>
    </source>
</evidence>
<dbReference type="PANTHER" id="PTHR28637:SF1">
    <property type="entry name" value="DNA REPLICATION FACTOR CDT1"/>
    <property type="match status" value="1"/>
</dbReference>
<dbReference type="InterPro" id="IPR014939">
    <property type="entry name" value="CDT1_Gemini-bd-like"/>
</dbReference>
<name>A0A6G0Z1S5_APHCR</name>
<dbReference type="InterPro" id="IPR036390">
    <property type="entry name" value="WH_DNA-bd_sf"/>
</dbReference>